<dbReference type="RefSeq" id="XP_056517536.1">
    <property type="nucleotide sequence ID" value="XM_056669737.1"/>
</dbReference>
<gene>
    <name evidence="2" type="ORF">N7515_008993</name>
</gene>
<feature type="region of interest" description="Disordered" evidence="1">
    <location>
        <begin position="125"/>
        <end position="150"/>
    </location>
</feature>
<feature type="compositionally biased region" description="Gly residues" evidence="1">
    <location>
        <begin position="135"/>
        <end position="148"/>
    </location>
</feature>
<feature type="region of interest" description="Disordered" evidence="1">
    <location>
        <begin position="202"/>
        <end position="245"/>
    </location>
</feature>
<name>A0A9W9GJT5_9EURO</name>
<accession>A0A9W9GJT5</accession>
<protein>
    <submittedName>
        <fullName evidence="2">Uncharacterized protein</fullName>
    </submittedName>
</protein>
<dbReference type="Proteomes" id="UP001149079">
    <property type="component" value="Unassembled WGS sequence"/>
</dbReference>
<dbReference type="EMBL" id="JAPQKL010000007">
    <property type="protein sequence ID" value="KAJ5121032.1"/>
    <property type="molecule type" value="Genomic_DNA"/>
</dbReference>
<evidence type="ECO:0000256" key="1">
    <source>
        <dbReference type="SAM" id="MobiDB-lite"/>
    </source>
</evidence>
<dbReference type="OrthoDB" id="3787051at2759"/>
<reference evidence="2" key="2">
    <citation type="journal article" date="2023" name="IMA Fungus">
        <title>Comparative genomic study of the Penicillium genus elucidates a diverse pangenome and 15 lateral gene transfer events.</title>
        <authorList>
            <person name="Petersen C."/>
            <person name="Sorensen T."/>
            <person name="Nielsen M.R."/>
            <person name="Sondergaard T.E."/>
            <person name="Sorensen J.L."/>
            <person name="Fitzpatrick D.A."/>
            <person name="Frisvad J.C."/>
            <person name="Nielsen K.L."/>
        </authorList>
    </citation>
    <scope>NUCLEOTIDE SEQUENCE</scope>
    <source>
        <strain evidence="2">IBT 22155</strain>
    </source>
</reference>
<dbReference type="GeneID" id="81408907"/>
<comment type="caution">
    <text evidence="2">The sequence shown here is derived from an EMBL/GenBank/DDBJ whole genome shotgun (WGS) entry which is preliminary data.</text>
</comment>
<dbReference type="AlphaFoldDB" id="A0A9W9GJT5"/>
<proteinExistence type="predicted"/>
<organism evidence="2 3">
    <name type="scientific">Penicillium bovifimosum</name>
    <dbReference type="NCBI Taxonomy" id="126998"/>
    <lineage>
        <taxon>Eukaryota</taxon>
        <taxon>Fungi</taxon>
        <taxon>Dikarya</taxon>
        <taxon>Ascomycota</taxon>
        <taxon>Pezizomycotina</taxon>
        <taxon>Eurotiomycetes</taxon>
        <taxon>Eurotiomycetidae</taxon>
        <taxon>Eurotiales</taxon>
        <taxon>Aspergillaceae</taxon>
        <taxon>Penicillium</taxon>
    </lineage>
</organism>
<evidence type="ECO:0000313" key="2">
    <source>
        <dbReference type="EMBL" id="KAJ5121032.1"/>
    </source>
</evidence>
<keyword evidence="3" id="KW-1185">Reference proteome</keyword>
<reference evidence="2" key="1">
    <citation type="submission" date="2022-11" db="EMBL/GenBank/DDBJ databases">
        <authorList>
            <person name="Petersen C."/>
        </authorList>
    </citation>
    <scope>NUCLEOTIDE SEQUENCE</scope>
    <source>
        <strain evidence="2">IBT 22155</strain>
    </source>
</reference>
<sequence>MMMRERFDTEENRQRATTMWRQTSFPKVIAQNPDKSRSECLEILFDTLEKIQNALPPQDRPSSSLEGVQAELRSAVAIATARSQSGQFQASEEYDAYDHHWTDRTYGGRGRGYSRGGYGQGRGIYGYRNNRESGPRGGYRGARQGNGGPRQKKCFICGKPGCWSKYHTGDERKRSLENFREQHYFTTGESATTPDFQLFLGEFEGSEKKEGHDDDDSHEPSQMLAELTIEDDNQERFLTEPGGVH</sequence>
<evidence type="ECO:0000313" key="3">
    <source>
        <dbReference type="Proteomes" id="UP001149079"/>
    </source>
</evidence>